<dbReference type="Proteomes" id="UP000830671">
    <property type="component" value="Chromosome 9"/>
</dbReference>
<dbReference type="RefSeq" id="XP_049152417.1">
    <property type="nucleotide sequence ID" value="XM_049295270.1"/>
</dbReference>
<sequence length="413" mass="46067">MASQAHPNGRCRLSPGCGAKTRDTPESPVSIRHDARHFLRLQKHDTLLRLHIKSKVDIEQWVGHQTIYLSRLKVGEQWKTKLEPLKTLFIVKTRESHGKNKRTARSNHSRLCCDSPILCQDLEIEATVSDSGLIVGHFHVTYVQTRNRTYAWWNWTLRAYMLFTVFPINQSSKSYIQLKLRGGHPKLQVRGRTNFVGGSCVLYRNAGDAGTSLSEAGPAGDGLAIAESLGPARKATSPPNYLSPMLSAIAHRPSIAEATTLERNAPRHLTRTSSNARCQLPAPRPPILGALVTVNARQAVKDKGQGRWDRVPKAWLQKFSPGGRGRGPLTILLNVDPLLTRTPYSMSSDRARARPFANAASRSLMKQSLRDRYFSLDSPSESLNVTSRSQSAPRRVLLSPRRCFPPTDSNIRH</sequence>
<keyword evidence="3" id="KW-1185">Reference proteome</keyword>
<name>A0A9Q8WPK4_9PEZI</name>
<proteinExistence type="predicted"/>
<dbReference type="KEGG" id="clup:CLUP02_16348"/>
<evidence type="ECO:0000313" key="2">
    <source>
        <dbReference type="EMBL" id="UQC90816.1"/>
    </source>
</evidence>
<feature type="region of interest" description="Disordered" evidence="1">
    <location>
        <begin position="1"/>
        <end position="28"/>
    </location>
</feature>
<dbReference type="GeneID" id="73350280"/>
<organism evidence="2 3">
    <name type="scientific">Colletotrichum lupini</name>
    <dbReference type="NCBI Taxonomy" id="145971"/>
    <lineage>
        <taxon>Eukaryota</taxon>
        <taxon>Fungi</taxon>
        <taxon>Dikarya</taxon>
        <taxon>Ascomycota</taxon>
        <taxon>Pezizomycotina</taxon>
        <taxon>Sordariomycetes</taxon>
        <taxon>Hypocreomycetidae</taxon>
        <taxon>Glomerellales</taxon>
        <taxon>Glomerellaceae</taxon>
        <taxon>Colletotrichum</taxon>
        <taxon>Colletotrichum acutatum species complex</taxon>
    </lineage>
</organism>
<evidence type="ECO:0000313" key="3">
    <source>
        <dbReference type="Proteomes" id="UP000830671"/>
    </source>
</evidence>
<accession>A0A9Q8WPK4</accession>
<dbReference type="EMBL" id="CP019481">
    <property type="protein sequence ID" value="UQC90816.1"/>
    <property type="molecule type" value="Genomic_DNA"/>
</dbReference>
<reference evidence="2" key="1">
    <citation type="journal article" date="2021" name="Mol. Plant Microbe Interact.">
        <title>Complete Genome Sequence of the Plant-Pathogenic Fungus Colletotrichum lupini.</title>
        <authorList>
            <person name="Baroncelli R."/>
            <person name="Pensec F."/>
            <person name="Da Lio D."/>
            <person name="Boufleur T."/>
            <person name="Vicente I."/>
            <person name="Sarrocco S."/>
            <person name="Picot A."/>
            <person name="Baraldi E."/>
            <person name="Sukno S."/>
            <person name="Thon M."/>
            <person name="Le Floch G."/>
        </authorList>
    </citation>
    <scope>NUCLEOTIDE SEQUENCE</scope>
    <source>
        <strain evidence="2">IMI 504893</strain>
    </source>
</reference>
<evidence type="ECO:0000256" key="1">
    <source>
        <dbReference type="SAM" id="MobiDB-lite"/>
    </source>
</evidence>
<dbReference type="AlphaFoldDB" id="A0A9Q8WPK4"/>
<protein>
    <submittedName>
        <fullName evidence="2">Uncharacterized protein</fullName>
    </submittedName>
</protein>
<gene>
    <name evidence="2" type="ORF">CLUP02_16348</name>
</gene>